<evidence type="ECO:0000256" key="2">
    <source>
        <dbReference type="SAM" id="SignalP"/>
    </source>
</evidence>
<accession>A0ABM3WK57</accession>
<evidence type="ECO:0000313" key="4">
    <source>
        <dbReference type="RefSeq" id="XP_060036954.1"/>
    </source>
</evidence>
<evidence type="ECO:0000313" key="3">
    <source>
        <dbReference type="Proteomes" id="UP001652624"/>
    </source>
</evidence>
<gene>
    <name evidence="4" type="primary">LOC103118876</name>
</gene>
<dbReference type="GeneID" id="103118876"/>
<feature type="region of interest" description="Disordered" evidence="1">
    <location>
        <begin position="317"/>
        <end position="353"/>
    </location>
</feature>
<proteinExistence type="predicted"/>
<reference evidence="4" key="1">
    <citation type="submission" date="2025-08" db="UniProtKB">
        <authorList>
            <consortium name="RefSeq"/>
        </authorList>
    </citation>
    <scope>IDENTIFICATION</scope>
</reference>
<keyword evidence="3" id="KW-1185">Reference proteome</keyword>
<dbReference type="RefSeq" id="XP_060036954.1">
    <property type="nucleotide sequence ID" value="XM_060180971.1"/>
</dbReference>
<sequence>MVLTQVLAVSLSSKFLSAAGLAQVGKVAGLSSLGNAVASRVAVSSALSTLGPMLGSLQGSILLVSPVAAKVAAAAVGGGEWLFPDSGTWVQTCGGCAGHPRDPGCYGFHHGGHRRLLHRSQDDVCSCHRQRGWSGLRKPGGNPPVYGSSWTRLDLQSHTGLCWCPGGCHPCLVPEMAPAEKRGSPAYIPPPTSRDWSPMGDHVSNTVPQKKQAIKSHFHDFLSSLSSLSGRGGYLFFIEHVSSAGCALRWGEWPGASCADPEYLVSPLGLCLIKTQRQNVVLLQSSGPNVLKNLLEASFRRDGLRPEHQKFCSRHFSPPTPPAGAGAQTGHWAPGDKGPLPRKCVRGPVAGQG</sequence>
<dbReference type="Proteomes" id="UP001652624">
    <property type="component" value="Chromosome 22"/>
</dbReference>
<organism evidence="3 4">
    <name type="scientific">Erinaceus europaeus</name>
    <name type="common">Western European hedgehog</name>
    <dbReference type="NCBI Taxonomy" id="9365"/>
    <lineage>
        <taxon>Eukaryota</taxon>
        <taxon>Metazoa</taxon>
        <taxon>Chordata</taxon>
        <taxon>Craniata</taxon>
        <taxon>Vertebrata</taxon>
        <taxon>Euteleostomi</taxon>
        <taxon>Mammalia</taxon>
        <taxon>Eutheria</taxon>
        <taxon>Laurasiatheria</taxon>
        <taxon>Eulipotyphla</taxon>
        <taxon>Erinaceidae</taxon>
        <taxon>Erinaceinae</taxon>
        <taxon>Erinaceus</taxon>
    </lineage>
</organism>
<protein>
    <submittedName>
        <fullName evidence="4">Uncharacterized protein LOC103118876 isoform X1</fullName>
    </submittedName>
</protein>
<feature type="chain" id="PRO_5045625562" evidence="2">
    <location>
        <begin position="19"/>
        <end position="353"/>
    </location>
</feature>
<name>A0ABM3WK57_ERIEU</name>
<evidence type="ECO:0000256" key="1">
    <source>
        <dbReference type="SAM" id="MobiDB-lite"/>
    </source>
</evidence>
<keyword evidence="2" id="KW-0732">Signal</keyword>
<feature type="signal peptide" evidence="2">
    <location>
        <begin position="1"/>
        <end position="18"/>
    </location>
</feature>